<dbReference type="Proteomes" id="UP001227964">
    <property type="component" value="Unassembled WGS sequence"/>
</dbReference>
<dbReference type="InterPro" id="IPR005119">
    <property type="entry name" value="LysR_subst-bd"/>
</dbReference>
<evidence type="ECO:0000256" key="3">
    <source>
        <dbReference type="ARBA" id="ARBA00023125"/>
    </source>
</evidence>
<dbReference type="PANTHER" id="PTHR30537:SF74">
    <property type="entry name" value="HTH-TYPE TRANSCRIPTIONAL REGULATOR TRPI"/>
    <property type="match status" value="1"/>
</dbReference>
<evidence type="ECO:0000313" key="6">
    <source>
        <dbReference type="EMBL" id="MDL0430262.1"/>
    </source>
</evidence>
<dbReference type="PROSITE" id="PS50931">
    <property type="entry name" value="HTH_LYSR"/>
    <property type="match status" value="1"/>
</dbReference>
<organism evidence="6 7">
    <name type="scientific">Marinobacter azerbaijanicus</name>
    <dbReference type="NCBI Taxonomy" id="3050455"/>
    <lineage>
        <taxon>Bacteria</taxon>
        <taxon>Pseudomonadati</taxon>
        <taxon>Pseudomonadota</taxon>
        <taxon>Gammaproteobacteria</taxon>
        <taxon>Pseudomonadales</taxon>
        <taxon>Marinobacteraceae</taxon>
        <taxon>Marinobacter</taxon>
    </lineage>
</organism>
<proteinExistence type="inferred from homology"/>
<dbReference type="EMBL" id="JASSVS010000002">
    <property type="protein sequence ID" value="MDL0430262.1"/>
    <property type="molecule type" value="Genomic_DNA"/>
</dbReference>
<name>A0ABT7I7Y6_9GAMM</name>
<dbReference type="PRINTS" id="PR00039">
    <property type="entry name" value="HTHLYSR"/>
</dbReference>
<protein>
    <submittedName>
        <fullName evidence="6">LysR substrate-binding domain-containing protein</fullName>
    </submittedName>
</protein>
<comment type="similarity">
    <text evidence="1">Belongs to the LysR transcriptional regulatory family.</text>
</comment>
<dbReference type="SUPFAM" id="SSF53850">
    <property type="entry name" value="Periplasmic binding protein-like II"/>
    <property type="match status" value="1"/>
</dbReference>
<comment type="caution">
    <text evidence="6">The sequence shown here is derived from an EMBL/GenBank/DDBJ whole genome shotgun (WGS) entry which is preliminary data.</text>
</comment>
<dbReference type="Gene3D" id="1.10.10.10">
    <property type="entry name" value="Winged helix-like DNA-binding domain superfamily/Winged helix DNA-binding domain"/>
    <property type="match status" value="1"/>
</dbReference>
<evidence type="ECO:0000259" key="5">
    <source>
        <dbReference type="PROSITE" id="PS50931"/>
    </source>
</evidence>
<dbReference type="Gene3D" id="3.40.190.10">
    <property type="entry name" value="Periplasmic binding protein-like II"/>
    <property type="match status" value="2"/>
</dbReference>
<keyword evidence="7" id="KW-1185">Reference proteome</keyword>
<evidence type="ECO:0000256" key="2">
    <source>
        <dbReference type="ARBA" id="ARBA00023015"/>
    </source>
</evidence>
<dbReference type="PANTHER" id="PTHR30537">
    <property type="entry name" value="HTH-TYPE TRANSCRIPTIONAL REGULATOR"/>
    <property type="match status" value="1"/>
</dbReference>
<evidence type="ECO:0000256" key="1">
    <source>
        <dbReference type="ARBA" id="ARBA00009437"/>
    </source>
</evidence>
<dbReference type="InterPro" id="IPR036388">
    <property type="entry name" value="WH-like_DNA-bd_sf"/>
</dbReference>
<accession>A0ABT7I7Y6</accession>
<dbReference type="SUPFAM" id="SSF46785">
    <property type="entry name" value="Winged helix' DNA-binding domain"/>
    <property type="match status" value="1"/>
</dbReference>
<keyword evidence="3" id="KW-0238">DNA-binding</keyword>
<dbReference type="InterPro" id="IPR058163">
    <property type="entry name" value="LysR-type_TF_proteobact-type"/>
</dbReference>
<gene>
    <name evidence="6" type="ORF">QPM17_03945</name>
</gene>
<dbReference type="InterPro" id="IPR036390">
    <property type="entry name" value="WH_DNA-bd_sf"/>
</dbReference>
<reference evidence="6 7" key="1">
    <citation type="submission" date="2023-06" db="EMBL/GenBank/DDBJ databases">
        <title>Marinobacter azerbaijanicus a moderately halophilic, isolated from Urmia Lake in Azerbaijan region of Iran.</title>
        <authorList>
            <person name="Sanchez-Porro C."/>
            <person name="Aghdam E.M."/>
            <person name="Saheb S.M."/>
            <person name="Tarhriz V."/>
            <person name="Kazemi E."/>
            <person name="Ammozegar M.A."/>
            <person name="Ventosa A."/>
            <person name="Hejazi M.S."/>
        </authorList>
    </citation>
    <scope>NUCLEOTIDE SEQUENCE [LARGE SCALE GENOMIC DNA]</scope>
    <source>
        <strain evidence="6 7">TBZ242</strain>
    </source>
</reference>
<dbReference type="InterPro" id="IPR000847">
    <property type="entry name" value="LysR_HTH_N"/>
</dbReference>
<keyword evidence="2" id="KW-0805">Transcription regulation</keyword>
<dbReference type="Pfam" id="PF00126">
    <property type="entry name" value="HTH_1"/>
    <property type="match status" value="1"/>
</dbReference>
<sequence>MKKKLPPLNWLRSFEATARHLNITQAATELNQTQAAISQQIKGLESQLGTPLFNRLPRGLSMTEAGKAYLPVVHECIRRLRTATDEIFGQDKTRLLTIRSNLVFFTFWLAPRFARFRERYPEVGLCFSSHIWADNFNRESDMEICYGQGAWPGMEADRLTWDELIPVCSPAMSNGLKVPRTPQDLAEHTVLHVIGYEDGWGHWLDQAGYPNLRFKSQLQFDTLITALQVAHYGDGIALGRSSLVSEMISKGELIAPFDLGVKTSEAFYLVRPANQYIHPYAEIFRDWIVEEATKGN</sequence>
<dbReference type="RefSeq" id="WP_285388959.1">
    <property type="nucleotide sequence ID" value="NZ_JASSVS010000002.1"/>
</dbReference>
<evidence type="ECO:0000256" key="4">
    <source>
        <dbReference type="ARBA" id="ARBA00023163"/>
    </source>
</evidence>
<dbReference type="Pfam" id="PF03466">
    <property type="entry name" value="LysR_substrate"/>
    <property type="match status" value="1"/>
</dbReference>
<feature type="domain" description="HTH lysR-type" evidence="5">
    <location>
        <begin position="6"/>
        <end position="63"/>
    </location>
</feature>
<keyword evidence="4" id="KW-0804">Transcription</keyword>
<evidence type="ECO:0000313" key="7">
    <source>
        <dbReference type="Proteomes" id="UP001227964"/>
    </source>
</evidence>
<dbReference type="CDD" id="cd08432">
    <property type="entry name" value="PBP2_GcdR_TrpI_HvrB_AmpR_like"/>
    <property type="match status" value="1"/>
</dbReference>